<dbReference type="Proteomes" id="UP000095039">
    <property type="component" value="Unassembled WGS sequence"/>
</dbReference>
<feature type="signal peptide" evidence="1">
    <location>
        <begin position="1"/>
        <end position="26"/>
    </location>
</feature>
<comment type="caution">
    <text evidence="2">The sequence shown here is derived from an EMBL/GenBank/DDBJ whole genome shotgun (WGS) entry which is preliminary data.</text>
</comment>
<dbReference type="EMBL" id="AJWN02000068">
    <property type="protein sequence ID" value="OEE60204.1"/>
    <property type="molecule type" value="Genomic_DNA"/>
</dbReference>
<evidence type="ECO:0000313" key="3">
    <source>
        <dbReference type="Proteomes" id="UP000095039"/>
    </source>
</evidence>
<keyword evidence="1" id="KW-0732">Signal</keyword>
<sequence length="730" mass="80143">MTHRKLSTLSLFIGLSILGHSSALYAYQAHYDDNDIDEIIQSLQKKEVHSDYKLFSLTQPEITFGEINQEGYENAIAIYHEGNVIINGNSVGDKENLQSVIIHEGFHSLKPELSESEVDIEAALYAEKMGINYLAQHSYDPISSDAYRPSMPNIFKNNLVRGLCRSGTGTALSAFGAFGLIGLVEDIYNSYIGGTAVSQESFNAAKGLAVPLSWAMFDYVLGNAQWVHGFPGSHASDGQRINDMLRSIPRVGSIIADTLQVGAFSERVLREELGLMMFVGAIGTNAMIQKVADSDNATAAAWPLKIVDTAIWGGLNGMVGEFVRYKNGGTYTALPASYHESLVPYLGSQKWQLLTSSINCGLAAYAGNQAWGGYAKWQPVTKNSTTSEYASSAYGAAAAYMGTWIAVDGVFKSMQYGINAGVAGFRDVVWRNFVQSGIGLINLAYSVEYHPDALPADTDYGDIPDVTTHLRKKRSTSIDMRTARMRKIFHELQISKSEALAAWESVTAAPMDLNNFQKVDVTRLEQDLALENSPHNTKATGVTNKTLSQLKTLQLSHLAKEAKTVTKVLTRNYADWRAWWNASSWENPVFCSKDGVLEYGQWLSNGGNITEHNCGVNSYGDGVNAVLKFNDGSMAMGINGRTIKSGEAWTIGANGGTDWNGYWGYAFFDAQGRPTAMAFTSKNWAKWGAGFSFLYKNGSWEYWKNDNWISSFSDGQSLDRNAPRFNIPAL</sequence>
<feature type="chain" id="PRO_5009172346" evidence="1">
    <location>
        <begin position="27"/>
        <end position="730"/>
    </location>
</feature>
<reference evidence="2 3" key="1">
    <citation type="journal article" date="2012" name="Science">
        <title>Ecological populations of bacteria act as socially cohesive units of antibiotic production and resistance.</title>
        <authorList>
            <person name="Cordero O.X."/>
            <person name="Wildschutte H."/>
            <person name="Kirkup B."/>
            <person name="Proehl S."/>
            <person name="Ngo L."/>
            <person name="Hussain F."/>
            <person name="Le Roux F."/>
            <person name="Mincer T."/>
            <person name="Polz M.F."/>
        </authorList>
    </citation>
    <scope>NUCLEOTIDE SEQUENCE [LARGE SCALE GENOMIC DNA]</scope>
    <source>
        <strain evidence="2 3">FF-454</strain>
    </source>
</reference>
<keyword evidence="3" id="KW-1185">Reference proteome</keyword>
<accession>A0A1E5C3X5</accession>
<organism evidence="2 3">
    <name type="scientific">Enterovibrio norvegicus FF-454</name>
    <dbReference type="NCBI Taxonomy" id="1185651"/>
    <lineage>
        <taxon>Bacteria</taxon>
        <taxon>Pseudomonadati</taxon>
        <taxon>Pseudomonadota</taxon>
        <taxon>Gammaproteobacteria</taxon>
        <taxon>Vibrionales</taxon>
        <taxon>Vibrionaceae</taxon>
        <taxon>Enterovibrio</taxon>
    </lineage>
</organism>
<name>A0A1E5C3X5_9GAMM</name>
<protein>
    <submittedName>
        <fullName evidence="2">Uncharacterized protein</fullName>
    </submittedName>
</protein>
<evidence type="ECO:0000256" key="1">
    <source>
        <dbReference type="SAM" id="SignalP"/>
    </source>
</evidence>
<dbReference type="AlphaFoldDB" id="A0A1E5C3X5"/>
<gene>
    <name evidence="2" type="ORF">A1OK_12020</name>
</gene>
<proteinExistence type="predicted"/>
<evidence type="ECO:0000313" key="2">
    <source>
        <dbReference type="EMBL" id="OEE60204.1"/>
    </source>
</evidence>